<protein>
    <recommendedName>
        <fullName evidence="3">MIF4G domain-containing protein</fullName>
    </recommendedName>
</protein>
<feature type="domain" description="MIF4G" evidence="3">
    <location>
        <begin position="417"/>
        <end position="639"/>
    </location>
</feature>
<dbReference type="InterPro" id="IPR039762">
    <property type="entry name" value="Nmd2/UPF2"/>
</dbReference>
<dbReference type="PANTHER" id="PTHR12839:SF7">
    <property type="entry name" value="REGULATOR OF NONSENSE TRANSCRIPTS 2"/>
    <property type="match status" value="1"/>
</dbReference>
<evidence type="ECO:0000259" key="3">
    <source>
        <dbReference type="SMART" id="SM00543"/>
    </source>
</evidence>
<feature type="region of interest" description="Disordered" evidence="2">
    <location>
        <begin position="739"/>
        <end position="812"/>
    </location>
</feature>
<evidence type="ECO:0000313" key="4">
    <source>
        <dbReference type="EMBL" id="SPC73263.1"/>
    </source>
</evidence>
<accession>A0A2N9EEX2</accession>
<dbReference type="EMBL" id="OIVN01000047">
    <property type="protein sequence ID" value="SPC73263.1"/>
    <property type="molecule type" value="Genomic_DNA"/>
</dbReference>
<feature type="compositionally biased region" description="Basic and acidic residues" evidence="2">
    <location>
        <begin position="782"/>
        <end position="812"/>
    </location>
</feature>
<dbReference type="GO" id="GO:0003723">
    <property type="term" value="F:RNA binding"/>
    <property type="evidence" value="ECO:0007669"/>
    <property type="project" value="InterPro"/>
</dbReference>
<dbReference type="PANTHER" id="PTHR12839">
    <property type="entry name" value="NONSENSE-MEDIATED MRNA DECAY PROTEIN 2 UP-FRAMESHIFT SUPPRESSOR 2"/>
    <property type="match status" value="1"/>
</dbReference>
<dbReference type="GO" id="GO:0035145">
    <property type="term" value="C:exon-exon junction complex"/>
    <property type="evidence" value="ECO:0007669"/>
    <property type="project" value="TreeGrafter"/>
</dbReference>
<keyword evidence="1" id="KW-0175">Coiled coil</keyword>
<dbReference type="Pfam" id="PF13966">
    <property type="entry name" value="zf-RVT"/>
    <property type="match status" value="1"/>
</dbReference>
<dbReference type="SUPFAM" id="SSF48371">
    <property type="entry name" value="ARM repeat"/>
    <property type="match status" value="3"/>
</dbReference>
<feature type="compositionally biased region" description="Low complexity" evidence="2">
    <location>
        <begin position="759"/>
        <end position="769"/>
    </location>
</feature>
<dbReference type="SMART" id="SM00543">
    <property type="entry name" value="MIF4G"/>
    <property type="match status" value="2"/>
</dbReference>
<feature type="region of interest" description="Disordered" evidence="2">
    <location>
        <begin position="1"/>
        <end position="22"/>
    </location>
</feature>
<feature type="coiled-coil region" evidence="1">
    <location>
        <begin position="625"/>
        <end position="670"/>
    </location>
</feature>
<dbReference type="InterPro" id="IPR003890">
    <property type="entry name" value="MIF4G-like_typ-3"/>
</dbReference>
<dbReference type="Pfam" id="PF02854">
    <property type="entry name" value="MIF4G"/>
    <property type="match status" value="4"/>
</dbReference>
<evidence type="ECO:0000256" key="1">
    <source>
        <dbReference type="SAM" id="Coils"/>
    </source>
</evidence>
<reference evidence="4" key="1">
    <citation type="submission" date="2018-02" db="EMBL/GenBank/DDBJ databases">
        <authorList>
            <person name="Cohen D.B."/>
            <person name="Kent A.D."/>
        </authorList>
    </citation>
    <scope>NUCLEOTIDE SEQUENCE</scope>
</reference>
<dbReference type="InterPro" id="IPR026960">
    <property type="entry name" value="RVT-Znf"/>
</dbReference>
<dbReference type="GO" id="GO:0000184">
    <property type="term" value="P:nuclear-transcribed mRNA catabolic process, nonsense-mediated decay"/>
    <property type="evidence" value="ECO:0007669"/>
    <property type="project" value="InterPro"/>
</dbReference>
<name>A0A2N9EEX2_FAGSY</name>
<dbReference type="GO" id="GO:0005737">
    <property type="term" value="C:cytoplasm"/>
    <property type="evidence" value="ECO:0007669"/>
    <property type="project" value="TreeGrafter"/>
</dbReference>
<dbReference type="AlphaFoldDB" id="A0A2N9EEX2"/>
<proteinExistence type="predicted"/>
<feature type="domain" description="MIF4G" evidence="3">
    <location>
        <begin position="831"/>
        <end position="985"/>
    </location>
</feature>
<evidence type="ECO:0000256" key="2">
    <source>
        <dbReference type="SAM" id="MobiDB-lite"/>
    </source>
</evidence>
<feature type="region of interest" description="Disordered" evidence="2">
    <location>
        <begin position="671"/>
        <end position="702"/>
    </location>
</feature>
<dbReference type="Gene3D" id="1.25.40.180">
    <property type="match status" value="4"/>
</dbReference>
<dbReference type="FunFam" id="1.25.40.180:FF:000033">
    <property type="entry name" value="Regulator of nonsense transcripts UPF2"/>
    <property type="match status" value="1"/>
</dbReference>
<organism evidence="4">
    <name type="scientific">Fagus sylvatica</name>
    <name type="common">Beechnut</name>
    <dbReference type="NCBI Taxonomy" id="28930"/>
    <lineage>
        <taxon>Eukaryota</taxon>
        <taxon>Viridiplantae</taxon>
        <taxon>Streptophyta</taxon>
        <taxon>Embryophyta</taxon>
        <taxon>Tracheophyta</taxon>
        <taxon>Spermatophyta</taxon>
        <taxon>Magnoliopsida</taxon>
        <taxon>eudicotyledons</taxon>
        <taxon>Gunneridae</taxon>
        <taxon>Pentapetalae</taxon>
        <taxon>rosids</taxon>
        <taxon>fabids</taxon>
        <taxon>Fagales</taxon>
        <taxon>Fagaceae</taxon>
        <taxon>Fagus</taxon>
    </lineage>
</organism>
<dbReference type="InterPro" id="IPR016024">
    <property type="entry name" value="ARM-type_fold"/>
</dbReference>
<gene>
    <name evidence="4" type="ORF">FSB_LOCUS1145</name>
</gene>
<sequence>MDHHEDECRVGPENHGKQDEEEAAARLEEMKKSVEAKMALRQSNLNPERPAHRLKKLQRDFLWGGMGDEHKFHLVNWQQVCSPLQYGGLGIRKLSVFNKALLEKWLWRYAVERGALWRQFIRAGWDSFVSHTSFVVGDGSRIKFWHDSWCGDLPLRVQFPELFRLACVPEAIVADHICYTGSSRHWDIAFCRPVHDWELEDIYNCSIRRGNQDSLCWKPSSRKTFQVRSYYSVLIQPNCTVFPWRSVWKSKVQSRVAFFSWTAALGRILTIDNLRKRRVLIIDWCCMCKSNGESVSHLLLHCPIAQELWNMIFTLFGTVWVMPRGVYDLFACWSGKMGKSDAGAIWKAVPHCLMWCLWRERNSRTFLGEEQSVPALKFTFLQTLFEWLKASNLISAHSVAEMLDTYSGFLRTLDSSIKRNTAVIKKLKQINEEQREGLMEELRSVNLSKFVSEAVTAICDAKLRSSDIQAAVQICSLLHQRYKDFSPSLIQGLLKIFFPGKSGDDLDADKNLKAMKKRSTLKLLLEIYFVGVVEDSGIFMNIIKDLTNLEHLKDRDTTQTNLTLLASFARQGRIFLGLTFSGQEIHEEFFKGLNITTDQKKFFRKAFHTYYDAAAELLQSEHASLRQMEHENAKILNARGELSEENVSSYEKLRKSYDQLYRNVSSLAEALDMQPPVMPEDGHTTRVTSGEDASPPASGKDSSVLEAMWDDEDTRAFYECLPDLRAFVPAVLLGEAEPKVNEQSAKSQEQHTELAPESDQQQQATQDTTEVSADSGTLQEGKNIDKGKDKEEKDKEKTKDLDKEKGKEKDADKKGEIEKEKLKGLEGTNLDALVQRLPGCVSRDLIDQLTVEFCYLNSKSNRKKLVRALFNVPRTSLELLPYYSRMVATLSTCMKDVSSMLLQMLEEEFNFLINKKACLDDFTHHNIDVACNLLETCGRFLYRSPETTIRMANMLEILMRLKNVKNLDPRHSTLVENAYYLCKPPERSARVSKVRPPLHQYVRKLLFSDLDKTTIEHVLRQLRKLPWSECEPYLLKCFMKVHKGKYGQIHLLASLTAGLSRYHDEFAVAVVDEVC</sequence>